<gene>
    <name evidence="2" type="ORF">G8O30_00300</name>
</gene>
<dbReference type="Pfam" id="PF11193">
    <property type="entry name" value="DUF2812"/>
    <property type="match status" value="1"/>
</dbReference>
<dbReference type="InterPro" id="IPR021359">
    <property type="entry name" value="DUF2812"/>
</dbReference>
<dbReference type="RefSeq" id="WP_239673027.1">
    <property type="nucleotide sequence ID" value="NZ_CP049742.1"/>
</dbReference>
<keyword evidence="1" id="KW-1133">Transmembrane helix</keyword>
<feature type="transmembrane region" description="Helical" evidence="1">
    <location>
        <begin position="206"/>
        <end position="224"/>
    </location>
</feature>
<evidence type="ECO:0000313" key="2">
    <source>
        <dbReference type="EMBL" id="QPC45525.1"/>
    </source>
</evidence>
<keyword evidence="1" id="KW-0472">Membrane</keyword>
<protein>
    <submittedName>
        <fullName evidence="2">DUF2812 domain-containing protein</fullName>
    </submittedName>
</protein>
<evidence type="ECO:0000313" key="3">
    <source>
        <dbReference type="Proteomes" id="UP000593626"/>
    </source>
</evidence>
<dbReference type="KEGG" id="mcui:G8O30_00300"/>
<keyword evidence="3" id="KW-1185">Reference proteome</keyword>
<organism evidence="2 3">
    <name type="scientific">Mangrovibacillus cuniculi</name>
    <dbReference type="NCBI Taxonomy" id="2593652"/>
    <lineage>
        <taxon>Bacteria</taxon>
        <taxon>Bacillati</taxon>
        <taxon>Bacillota</taxon>
        <taxon>Bacilli</taxon>
        <taxon>Bacillales</taxon>
        <taxon>Bacillaceae</taxon>
        <taxon>Mangrovibacillus</taxon>
    </lineage>
</organism>
<proteinExistence type="predicted"/>
<name>A0A7S8C8U1_9BACI</name>
<reference evidence="2 3" key="1">
    <citation type="submission" date="2019-07" db="EMBL/GenBank/DDBJ databases">
        <title>Genome sequence of 2 isolates from Red Sea Mangroves.</title>
        <authorList>
            <person name="Sefrji F."/>
            <person name="Michoud G."/>
            <person name="Merlino G."/>
            <person name="Daffonchio D."/>
        </authorList>
    </citation>
    <scope>NUCLEOTIDE SEQUENCE [LARGE SCALE GENOMIC DNA]</scope>
    <source>
        <strain evidence="2 3">R1DC41</strain>
    </source>
</reference>
<dbReference type="Proteomes" id="UP000593626">
    <property type="component" value="Chromosome"/>
</dbReference>
<dbReference type="AlphaFoldDB" id="A0A7S8C8U1"/>
<evidence type="ECO:0000256" key="1">
    <source>
        <dbReference type="SAM" id="Phobius"/>
    </source>
</evidence>
<feature type="transmembrane region" description="Helical" evidence="1">
    <location>
        <begin position="153"/>
        <end position="173"/>
    </location>
</feature>
<feature type="transmembrane region" description="Helical" evidence="1">
    <location>
        <begin position="121"/>
        <end position="141"/>
    </location>
</feature>
<keyword evidence="1" id="KW-0812">Transmembrane</keyword>
<accession>A0A7S8C8U1</accession>
<sequence>MDKHVYKLRPSDYWKIGEHESWFSDMAAEGLHLKKIGVLFAKFAKGEPKDMNYRIELTSKRYISSEQKQFYQENGWDYVAKYGMYHIFASPVKVNAPELHTDPAEQAYTLTELDKKLKSNAITSVVAAIFLTGMLGANLFLDGTPFLQLIDGGLLHLNLISLFLIFATYQTIIGAKSIHTLKKDLAAGKSIDHRAKWSKNSKRRTIISLLFTILLLFSSIVPFYKLVQDTTETLPESTPSLPIVRLAEIENNPNLLRQEPEYFGGDDVDWANRLSISWDPLAPVQYETDENGYVPGEQWADQSGEYSPSLSTEYYQLQFSFLAEPLLNDLRKRNHYPGRGIKLVHSENKSFDTFYAYEEQESKEVYASIGNVVVYVRYHGFAKIEDIIIKMEEKVTLMEL</sequence>
<dbReference type="EMBL" id="CP049742">
    <property type="protein sequence ID" value="QPC45525.1"/>
    <property type="molecule type" value="Genomic_DNA"/>
</dbReference>